<evidence type="ECO:0000313" key="2">
    <source>
        <dbReference type="EMBL" id="MEZ8719445.1"/>
    </source>
</evidence>
<sequence length="70" mass="7897">MAVRRYARFANKHKGMNRLIEFLVLVGLITGLCFAVSFESLFALLSSILGLPLLVFFARVQSYRNKFLAG</sequence>
<proteinExistence type="predicted"/>
<organism evidence="2 3">
    <name type="scientific">Vibrio pomeroyi</name>
    <dbReference type="NCBI Taxonomy" id="198832"/>
    <lineage>
        <taxon>Bacteria</taxon>
        <taxon>Pseudomonadati</taxon>
        <taxon>Pseudomonadota</taxon>
        <taxon>Gammaproteobacteria</taxon>
        <taxon>Vibrionales</taxon>
        <taxon>Vibrionaceae</taxon>
        <taxon>Vibrio</taxon>
    </lineage>
</organism>
<reference evidence="2 3" key="1">
    <citation type="journal article" date="2024" name="ISME J.">
        <title>Tailless and filamentous prophages are predominant in marine Vibrio.</title>
        <authorList>
            <person name="Steensen K."/>
            <person name="Seneca J."/>
            <person name="Bartlau N."/>
            <person name="Yu X.A."/>
            <person name="Hussain F.A."/>
            <person name="Polz M.F."/>
        </authorList>
    </citation>
    <scope>NUCLEOTIDE SEQUENCE [LARGE SCALE GENOMIC DNA]</scope>
    <source>
        <strain evidence="2 3">10N.239.312.F12</strain>
    </source>
</reference>
<dbReference type="EMBL" id="JBFSSG010000001">
    <property type="protein sequence ID" value="MEZ8719445.1"/>
    <property type="molecule type" value="Genomic_DNA"/>
</dbReference>
<gene>
    <name evidence="2" type="ORF">AB6D66_00105</name>
</gene>
<keyword evidence="1" id="KW-0472">Membrane</keyword>
<feature type="transmembrane region" description="Helical" evidence="1">
    <location>
        <begin position="44"/>
        <end position="60"/>
    </location>
</feature>
<keyword evidence="1" id="KW-1133">Transmembrane helix</keyword>
<keyword evidence="3" id="KW-1185">Reference proteome</keyword>
<evidence type="ECO:0000313" key="3">
    <source>
        <dbReference type="Proteomes" id="UP001570071"/>
    </source>
</evidence>
<evidence type="ECO:0000256" key="1">
    <source>
        <dbReference type="SAM" id="Phobius"/>
    </source>
</evidence>
<feature type="transmembrane region" description="Helical" evidence="1">
    <location>
        <begin position="20"/>
        <end position="38"/>
    </location>
</feature>
<accession>A0ABV4MQS3</accession>
<dbReference type="Proteomes" id="UP001570071">
    <property type="component" value="Unassembled WGS sequence"/>
</dbReference>
<protein>
    <submittedName>
        <fullName evidence="2">Uncharacterized protein</fullName>
    </submittedName>
</protein>
<comment type="caution">
    <text evidence="2">The sequence shown here is derived from an EMBL/GenBank/DDBJ whole genome shotgun (WGS) entry which is preliminary data.</text>
</comment>
<keyword evidence="1" id="KW-0812">Transmembrane</keyword>
<dbReference type="RefSeq" id="WP_372121849.1">
    <property type="nucleotide sequence ID" value="NZ_JBFSSG010000001.1"/>
</dbReference>
<name>A0ABV4MQS3_9VIBR</name>